<dbReference type="Pfam" id="PF05742">
    <property type="entry name" value="TANGO2"/>
    <property type="match status" value="1"/>
</dbReference>
<dbReference type="GO" id="GO:0005794">
    <property type="term" value="C:Golgi apparatus"/>
    <property type="evidence" value="ECO:0007669"/>
    <property type="project" value="TreeGrafter"/>
</dbReference>
<dbReference type="GO" id="GO:0009306">
    <property type="term" value="P:protein secretion"/>
    <property type="evidence" value="ECO:0007669"/>
    <property type="project" value="TreeGrafter"/>
</dbReference>
<evidence type="ECO:0000313" key="1">
    <source>
        <dbReference type="EMBL" id="ODV92416.1"/>
    </source>
</evidence>
<name>A0A1E4TKY1_9ASCO</name>
<proteinExistence type="predicted"/>
<evidence type="ECO:0000313" key="2">
    <source>
        <dbReference type="Proteomes" id="UP000095023"/>
    </source>
</evidence>
<keyword evidence="2" id="KW-1185">Reference proteome</keyword>
<dbReference type="PANTHER" id="PTHR17985">
    <property type="entry name" value="SER/THR-RICH PROTEIN T10 IN DGCR REGION"/>
    <property type="match status" value="1"/>
</dbReference>
<dbReference type="Proteomes" id="UP000095023">
    <property type="component" value="Unassembled WGS sequence"/>
</dbReference>
<dbReference type="PANTHER" id="PTHR17985:SF8">
    <property type="entry name" value="TRANSPORT AND GOLGI ORGANIZATION PROTEIN 2 HOMOLOG"/>
    <property type="match status" value="1"/>
</dbReference>
<evidence type="ECO:0008006" key="3">
    <source>
        <dbReference type="Google" id="ProtNLM"/>
    </source>
</evidence>
<gene>
    <name evidence="1" type="ORF">CANCADRAFT_1005</name>
</gene>
<protein>
    <recommendedName>
        <fullName evidence="3">Transport and Golgi organization protein 2</fullName>
    </recommendedName>
</protein>
<dbReference type="GO" id="GO:0007030">
    <property type="term" value="P:Golgi organization"/>
    <property type="evidence" value="ECO:0007669"/>
    <property type="project" value="TreeGrafter"/>
</dbReference>
<organism evidence="1 2">
    <name type="scientific">Tortispora caseinolytica NRRL Y-17796</name>
    <dbReference type="NCBI Taxonomy" id="767744"/>
    <lineage>
        <taxon>Eukaryota</taxon>
        <taxon>Fungi</taxon>
        <taxon>Dikarya</taxon>
        <taxon>Ascomycota</taxon>
        <taxon>Saccharomycotina</taxon>
        <taxon>Trigonopsidomycetes</taxon>
        <taxon>Trigonopsidales</taxon>
        <taxon>Trigonopsidaceae</taxon>
        <taxon>Tortispora</taxon>
    </lineage>
</organism>
<dbReference type="EMBL" id="KV453841">
    <property type="protein sequence ID" value="ODV92416.1"/>
    <property type="molecule type" value="Genomic_DNA"/>
</dbReference>
<dbReference type="OrthoDB" id="191601at2759"/>
<dbReference type="InterPro" id="IPR008551">
    <property type="entry name" value="TANGO2"/>
</dbReference>
<dbReference type="AlphaFoldDB" id="A0A1E4TKY1"/>
<accession>A0A1E4TKY1</accession>
<reference evidence="2" key="1">
    <citation type="submission" date="2016-02" db="EMBL/GenBank/DDBJ databases">
        <title>Comparative genomics of biotechnologically important yeasts.</title>
        <authorList>
            <consortium name="DOE Joint Genome Institute"/>
            <person name="Riley R."/>
            <person name="Haridas S."/>
            <person name="Wolfe K.H."/>
            <person name="Lopes M.R."/>
            <person name="Hittinger C.T."/>
            <person name="Goker M."/>
            <person name="Salamov A."/>
            <person name="Wisecaver J."/>
            <person name="Long T.M."/>
            <person name="Aerts A.L."/>
            <person name="Barry K."/>
            <person name="Choi C."/>
            <person name="Clum A."/>
            <person name="Coughlan A.Y."/>
            <person name="Deshpande S."/>
            <person name="Douglass A.P."/>
            <person name="Hanson S.J."/>
            <person name="Klenk H.-P."/>
            <person name="Labutti K."/>
            <person name="Lapidus A."/>
            <person name="Lindquist E."/>
            <person name="Lipzen A."/>
            <person name="Meier-Kolthoff J.P."/>
            <person name="Ohm R.A."/>
            <person name="Otillar R.P."/>
            <person name="Pangilinan J."/>
            <person name="Peng Y."/>
            <person name="Rokas A."/>
            <person name="Rosa C.A."/>
            <person name="Scheuner C."/>
            <person name="Sibirny A.A."/>
            <person name="Slot J.C."/>
            <person name="Stielow J.B."/>
            <person name="Sun H."/>
            <person name="Kurtzman C.P."/>
            <person name="Blackwell M."/>
            <person name="Jeffries T.W."/>
            <person name="Grigoriev I.V."/>
        </authorList>
    </citation>
    <scope>NUCLEOTIDE SEQUENCE [LARGE SCALE GENOMIC DNA]</scope>
    <source>
        <strain evidence="2">NRRL Y-17796</strain>
    </source>
</reference>
<sequence>MCILVLSTKHPKYPLILLSNRDEFFVRDTRDADWWDNNQEIFAPQDLAKDAKGTWIGVSRTGKISVILNIREDASHDERAPPARCSRGDLPPRYLASGLQPKSFIDQLLRETPYDSLKNDYGGFTLVCGDIKTKQFYELRNQRTDPSVPAVVKIDQPVFAVSNALPGEQEWPKVNMAQQALSRMIDDAIENDWSEEEIVSHAFDLISKDTMPQNLNTPHQKLMHLKNTIFVPPLQTVVPSLTDIAVDSLHGVFYGTRTQTVIIADSQGQVRYCERTLHNKDSLENTDRLPKITAFSIL</sequence>